<keyword evidence="10" id="KW-1185">Reference proteome</keyword>
<feature type="region of interest" description="Disordered" evidence="6">
    <location>
        <begin position="330"/>
        <end position="356"/>
    </location>
</feature>
<evidence type="ECO:0000313" key="10">
    <source>
        <dbReference type="Proteomes" id="UP000283895"/>
    </source>
</evidence>
<evidence type="ECO:0000256" key="4">
    <source>
        <dbReference type="ARBA" id="ARBA00023136"/>
    </source>
</evidence>
<comment type="similarity">
    <text evidence="5">Belongs to the SAT4 family.</text>
</comment>
<dbReference type="STRING" id="356882.A0A423X3F4"/>
<dbReference type="PANTHER" id="PTHR33048">
    <property type="entry name" value="PTH11-LIKE INTEGRAL MEMBRANE PROTEIN (AFU_ORTHOLOGUE AFUA_5G11245)"/>
    <property type="match status" value="1"/>
</dbReference>
<proteinExistence type="inferred from homology"/>
<sequence>MATTVPEDARSVALVGLPLAIVVTTGIFLSLAILGVGTRIYVGFQRKILGLDDGMMVFSLMAYIAVFGLTIHGTTVGVGTKNNGLNAWMNVQTEKWYTVWILVYLTGMVVIKSSICVTLSRILPPTHGKMRTSVWCLMSLSWASWCVSFFGVLLLCRPIEATWDKTIIAAGKGECGSTSNLVGISQTVTVASVVTDIGCTVLPGILMFKSNMLKSSKLEAFSLLSIASIASIATLARAPYLSHYADPTNDLMYYCGYMVIFSNIETGIGLFASSLPAIRRLYMLINQAEPTHEATPPHMNLNKGIVTIGGTGGSKDAKLKARTAVLGVFSNPTDRGHSEAHVDRGSGSWERLTDGGSDNGSKVIRADYSYTVEMHPVKPPAP</sequence>
<evidence type="ECO:0000256" key="7">
    <source>
        <dbReference type="SAM" id="Phobius"/>
    </source>
</evidence>
<comment type="caution">
    <text evidence="9">The sequence shown here is derived from an EMBL/GenBank/DDBJ whole genome shotgun (WGS) entry which is preliminary data.</text>
</comment>
<feature type="transmembrane region" description="Helical" evidence="7">
    <location>
        <begin position="12"/>
        <end position="36"/>
    </location>
</feature>
<keyword evidence="3 7" id="KW-1133">Transmembrane helix</keyword>
<keyword evidence="2 7" id="KW-0812">Transmembrane</keyword>
<dbReference type="Pfam" id="PF20684">
    <property type="entry name" value="Fung_rhodopsin"/>
    <property type="match status" value="1"/>
</dbReference>
<evidence type="ECO:0000256" key="3">
    <source>
        <dbReference type="ARBA" id="ARBA00022989"/>
    </source>
</evidence>
<feature type="transmembrane region" description="Helical" evidence="7">
    <location>
        <begin position="99"/>
        <end position="122"/>
    </location>
</feature>
<protein>
    <recommendedName>
        <fullName evidence="8">Rhodopsin domain-containing protein</fullName>
    </recommendedName>
</protein>
<dbReference type="EMBL" id="LKEA01000003">
    <property type="protein sequence ID" value="ROW10407.1"/>
    <property type="molecule type" value="Genomic_DNA"/>
</dbReference>
<evidence type="ECO:0000313" key="9">
    <source>
        <dbReference type="EMBL" id="ROW10407.1"/>
    </source>
</evidence>
<feature type="transmembrane region" description="Helical" evidence="7">
    <location>
        <begin position="251"/>
        <end position="273"/>
    </location>
</feature>
<dbReference type="GO" id="GO:0016020">
    <property type="term" value="C:membrane"/>
    <property type="evidence" value="ECO:0007669"/>
    <property type="project" value="UniProtKB-SubCell"/>
</dbReference>
<evidence type="ECO:0000256" key="1">
    <source>
        <dbReference type="ARBA" id="ARBA00004141"/>
    </source>
</evidence>
<evidence type="ECO:0000256" key="6">
    <source>
        <dbReference type="SAM" id="MobiDB-lite"/>
    </source>
</evidence>
<comment type="subcellular location">
    <subcellularLocation>
        <location evidence="1">Membrane</location>
        <topology evidence="1">Multi-pass membrane protein</topology>
    </subcellularLocation>
</comment>
<accession>A0A423X3F4</accession>
<feature type="compositionally biased region" description="Basic and acidic residues" evidence="6">
    <location>
        <begin position="334"/>
        <end position="344"/>
    </location>
</feature>
<dbReference type="AlphaFoldDB" id="A0A423X3F4"/>
<feature type="domain" description="Rhodopsin" evidence="8">
    <location>
        <begin position="43"/>
        <end position="282"/>
    </location>
</feature>
<feature type="transmembrane region" description="Helical" evidence="7">
    <location>
        <begin position="57"/>
        <end position="79"/>
    </location>
</feature>
<evidence type="ECO:0000256" key="2">
    <source>
        <dbReference type="ARBA" id="ARBA00022692"/>
    </source>
</evidence>
<feature type="transmembrane region" description="Helical" evidence="7">
    <location>
        <begin position="220"/>
        <end position="239"/>
    </location>
</feature>
<dbReference type="InterPro" id="IPR052337">
    <property type="entry name" value="SAT4-like"/>
</dbReference>
<evidence type="ECO:0000259" key="8">
    <source>
        <dbReference type="Pfam" id="PF20684"/>
    </source>
</evidence>
<dbReference type="OrthoDB" id="9976870at2759"/>
<name>A0A423X3F4_9PEZI</name>
<organism evidence="9 10">
    <name type="scientific">Cytospora schulzeri</name>
    <dbReference type="NCBI Taxonomy" id="448051"/>
    <lineage>
        <taxon>Eukaryota</taxon>
        <taxon>Fungi</taxon>
        <taxon>Dikarya</taxon>
        <taxon>Ascomycota</taxon>
        <taxon>Pezizomycotina</taxon>
        <taxon>Sordariomycetes</taxon>
        <taxon>Sordariomycetidae</taxon>
        <taxon>Diaporthales</taxon>
        <taxon>Cytosporaceae</taxon>
        <taxon>Cytospora</taxon>
    </lineage>
</organism>
<evidence type="ECO:0000256" key="5">
    <source>
        <dbReference type="ARBA" id="ARBA00038359"/>
    </source>
</evidence>
<feature type="transmembrane region" description="Helical" evidence="7">
    <location>
        <begin position="134"/>
        <end position="155"/>
    </location>
</feature>
<gene>
    <name evidence="9" type="ORF">VMCG_02064</name>
</gene>
<dbReference type="InterPro" id="IPR049326">
    <property type="entry name" value="Rhodopsin_dom_fungi"/>
</dbReference>
<keyword evidence="4 7" id="KW-0472">Membrane</keyword>
<dbReference type="Proteomes" id="UP000283895">
    <property type="component" value="Unassembled WGS sequence"/>
</dbReference>
<reference evidence="9 10" key="1">
    <citation type="submission" date="2015-09" db="EMBL/GenBank/DDBJ databases">
        <title>Host preference determinants of Valsa canker pathogens revealed by comparative genomics.</title>
        <authorList>
            <person name="Yin Z."/>
            <person name="Huang L."/>
        </authorList>
    </citation>
    <scope>NUCLEOTIDE SEQUENCE [LARGE SCALE GENOMIC DNA]</scope>
    <source>
        <strain evidence="9 10">03-1</strain>
    </source>
</reference>
<dbReference type="PANTHER" id="PTHR33048:SF15">
    <property type="entry name" value="INTEGRAL MEMBRANE PROTEIN"/>
    <property type="match status" value="1"/>
</dbReference>